<evidence type="ECO:0000313" key="2">
    <source>
        <dbReference type="EMBL" id="MBU5438596.1"/>
    </source>
</evidence>
<feature type="transmembrane region" description="Helical" evidence="1">
    <location>
        <begin position="34"/>
        <end position="52"/>
    </location>
</feature>
<sequence length="103" mass="11829">MPKWIGDYAGDTLWALMVFLGIGFLFKTWSTSRIGIIALLFSFLIEISQLYHSPWIDQIRRTTLGSLVLGHGFLWTDLICYIIGIIIGIFIDKLIINRAQKIR</sequence>
<evidence type="ECO:0000313" key="3">
    <source>
        <dbReference type="Proteomes" id="UP000749471"/>
    </source>
</evidence>
<keyword evidence="3" id="KW-1185">Reference proteome</keyword>
<proteinExistence type="predicted"/>
<keyword evidence="1" id="KW-0812">Transmembrane</keyword>
<dbReference type="Pfam" id="PF10990">
    <property type="entry name" value="DUF2809"/>
    <property type="match status" value="1"/>
</dbReference>
<evidence type="ECO:0000256" key="1">
    <source>
        <dbReference type="SAM" id="Phobius"/>
    </source>
</evidence>
<name>A0ABS6E6X0_9FIRM</name>
<dbReference type="EMBL" id="JAHLPM010000009">
    <property type="protein sequence ID" value="MBU5438596.1"/>
    <property type="molecule type" value="Genomic_DNA"/>
</dbReference>
<gene>
    <name evidence="2" type="ORF">KQI42_11275</name>
</gene>
<keyword evidence="1" id="KW-1133">Transmembrane helix</keyword>
<reference evidence="2 3" key="1">
    <citation type="submission" date="2021-06" db="EMBL/GenBank/DDBJ databases">
        <authorList>
            <person name="Sun Q."/>
            <person name="Li D."/>
        </authorList>
    </citation>
    <scope>NUCLEOTIDE SEQUENCE [LARGE SCALE GENOMIC DNA]</scope>
    <source>
        <strain evidence="2 3">MSJ-40</strain>
    </source>
</reference>
<protein>
    <submittedName>
        <fullName evidence="2">DUF2809 domain-containing protein</fullName>
    </submittedName>
</protein>
<dbReference type="Proteomes" id="UP000749471">
    <property type="component" value="Unassembled WGS sequence"/>
</dbReference>
<organism evidence="2 3">
    <name type="scientific">Tissierella simiarum</name>
    <dbReference type="NCBI Taxonomy" id="2841534"/>
    <lineage>
        <taxon>Bacteria</taxon>
        <taxon>Bacillati</taxon>
        <taxon>Bacillota</taxon>
        <taxon>Tissierellia</taxon>
        <taxon>Tissierellales</taxon>
        <taxon>Tissierellaceae</taxon>
        <taxon>Tissierella</taxon>
    </lineage>
</organism>
<accession>A0ABS6E6X0</accession>
<feature type="transmembrane region" description="Helical" evidence="1">
    <location>
        <begin position="12"/>
        <end position="29"/>
    </location>
</feature>
<comment type="caution">
    <text evidence="2">The sequence shown here is derived from an EMBL/GenBank/DDBJ whole genome shotgun (WGS) entry which is preliminary data.</text>
</comment>
<dbReference type="InterPro" id="IPR021257">
    <property type="entry name" value="DUF2809"/>
</dbReference>
<keyword evidence="1" id="KW-0472">Membrane</keyword>
<feature type="transmembrane region" description="Helical" evidence="1">
    <location>
        <begin position="72"/>
        <end position="91"/>
    </location>
</feature>